<dbReference type="Pfam" id="PF14009">
    <property type="entry name" value="PADRE"/>
    <property type="match status" value="1"/>
</dbReference>
<organism evidence="9 10">
    <name type="scientific">Corchorus capsularis</name>
    <name type="common">Jute</name>
    <dbReference type="NCBI Taxonomy" id="210143"/>
    <lineage>
        <taxon>Eukaryota</taxon>
        <taxon>Viridiplantae</taxon>
        <taxon>Streptophyta</taxon>
        <taxon>Embryophyta</taxon>
        <taxon>Tracheophyta</taxon>
        <taxon>Spermatophyta</taxon>
        <taxon>Magnoliopsida</taxon>
        <taxon>eudicotyledons</taxon>
        <taxon>Gunneridae</taxon>
        <taxon>Pentapetalae</taxon>
        <taxon>rosids</taxon>
        <taxon>malvids</taxon>
        <taxon>Malvales</taxon>
        <taxon>Malvaceae</taxon>
        <taxon>Grewioideae</taxon>
        <taxon>Apeibeae</taxon>
        <taxon>Corchorus</taxon>
    </lineage>
</organism>
<protein>
    <recommendedName>
        <fullName evidence="1">RNA-directed DNA polymerase</fullName>
        <ecNumber evidence="1">2.7.7.49</ecNumber>
    </recommendedName>
</protein>
<dbReference type="SUPFAM" id="SSF56672">
    <property type="entry name" value="DNA/RNA polymerases"/>
    <property type="match status" value="1"/>
</dbReference>
<evidence type="ECO:0000313" key="9">
    <source>
        <dbReference type="EMBL" id="OMO59386.1"/>
    </source>
</evidence>
<evidence type="ECO:0000256" key="2">
    <source>
        <dbReference type="ARBA" id="ARBA00022679"/>
    </source>
</evidence>
<dbReference type="InterPro" id="IPR043502">
    <property type="entry name" value="DNA/RNA_pol_sf"/>
</dbReference>
<accession>A0A1R3GMV4</accession>
<evidence type="ECO:0000256" key="7">
    <source>
        <dbReference type="ARBA" id="ARBA00022918"/>
    </source>
</evidence>
<evidence type="ECO:0000256" key="4">
    <source>
        <dbReference type="ARBA" id="ARBA00022722"/>
    </source>
</evidence>
<name>A0A1R3GMV4_COCAP</name>
<dbReference type="GO" id="GO:0016787">
    <property type="term" value="F:hydrolase activity"/>
    <property type="evidence" value="ECO:0007669"/>
    <property type="project" value="UniProtKB-KW"/>
</dbReference>
<dbReference type="OrthoDB" id="652082at2759"/>
<dbReference type="EMBL" id="AWWV01013971">
    <property type="protein sequence ID" value="OMO59386.1"/>
    <property type="molecule type" value="Genomic_DNA"/>
</dbReference>
<gene>
    <name evidence="9" type="ORF">CCACVL1_24867</name>
</gene>
<comment type="caution">
    <text evidence="9">The sequence shown here is derived from an EMBL/GenBank/DDBJ whole genome shotgun (WGS) entry which is preliminary data.</text>
</comment>
<dbReference type="GO" id="GO:0003964">
    <property type="term" value="F:RNA-directed DNA polymerase activity"/>
    <property type="evidence" value="ECO:0007669"/>
    <property type="project" value="UniProtKB-KW"/>
</dbReference>
<sequence length="778" mass="89359">MRMRPGELSSSVGFLEPSFDIRGQNWNQEEEGPAELSWNASHWNLNVRDRLEARKEGTFDKEHLVRVTCDVQNQRENLFHTMCYVNGKPSSVIIDGGSCTNIASVCLVRELQLPTSKHHKPYSLGWFNDREEIKVNKQVLVSLSLGKYKEDILCDVLLMQACHVLLGRPWQYDNKVQHDGETNKYSFMCGKIHVTLVLLSPQEALKDQLKLRDEFAKMETEYRAKEKEKHETSSSARCVENNVVLVDKKASSKKVVNEYLFPEEIPSGLPPIRGIEHHIDFNPGARIPNRPAYRTNPDETKELEKQVGELLEKGFDELHGACLFSKIDLKSEYHQIRIKEGDEWKTTFKTKLGLYECRTLEEHVEHLRCVLDVLRVEKLYANLKKCTFCTNKLFFLGFVVSAQGVGIVAVLMQGEKLMAYFSEKLNGAALNYPTYDKELYALLRALQTWQHYLLPTEFVIHTDHESLKYLRGQQKLNKRHAKWMEFIESFPYVVRYKQGKENVVADALSRSNHISCLHLHRPAERLPPPPPPPLGTVKLMKPGGVVKIYDRPIHVAELMSEFPKHMVCRSDSFYIGQKIPSLPMDDQLQLGHSYFLLPAQFFQSDLSFVSIASMAKASLSSKESINALLKKAATCQPFEIEKNWSSGCLRIRVCDEFISEFIQENSKIDERWKSKVCSTPLLQKQYGQLVGSRLRHWKPKLETIKEICEMNKKKKKKSQFKNNSNVHLICAKPKALPNSKPKILTVNHHHENDPNQTFVARDYDVVVKGISVSSFSCL</sequence>
<evidence type="ECO:0000256" key="5">
    <source>
        <dbReference type="ARBA" id="ARBA00022759"/>
    </source>
</evidence>
<dbReference type="PANTHER" id="PTHR35046">
    <property type="entry name" value="ZINC KNUCKLE (CCHC-TYPE) FAMILY PROTEIN"/>
    <property type="match status" value="1"/>
</dbReference>
<dbReference type="GO" id="GO:0004519">
    <property type="term" value="F:endonuclease activity"/>
    <property type="evidence" value="ECO:0007669"/>
    <property type="project" value="UniProtKB-KW"/>
</dbReference>
<dbReference type="CDD" id="cd01647">
    <property type="entry name" value="RT_LTR"/>
    <property type="match status" value="1"/>
</dbReference>
<evidence type="ECO:0000256" key="1">
    <source>
        <dbReference type="ARBA" id="ARBA00012493"/>
    </source>
</evidence>
<dbReference type="Gene3D" id="3.10.10.10">
    <property type="entry name" value="HIV Type 1 Reverse Transcriptase, subunit A, domain 1"/>
    <property type="match status" value="2"/>
</dbReference>
<keyword evidence="5" id="KW-0255">Endonuclease</keyword>
<dbReference type="Proteomes" id="UP000188268">
    <property type="component" value="Unassembled WGS sequence"/>
</dbReference>
<keyword evidence="4" id="KW-0540">Nuclease</keyword>
<dbReference type="STRING" id="210143.A0A1R3GMV4"/>
<dbReference type="Pfam" id="PF17917">
    <property type="entry name" value="RT_RNaseH"/>
    <property type="match status" value="1"/>
</dbReference>
<feature type="domain" description="Reverse transcriptase RNase H-like" evidence="8">
    <location>
        <begin position="400"/>
        <end position="490"/>
    </location>
</feature>
<reference evidence="9 10" key="1">
    <citation type="submission" date="2013-09" db="EMBL/GenBank/DDBJ databases">
        <title>Corchorus capsularis genome sequencing.</title>
        <authorList>
            <person name="Alam M."/>
            <person name="Haque M.S."/>
            <person name="Islam M.S."/>
            <person name="Emdad E.M."/>
            <person name="Islam M.M."/>
            <person name="Ahmed B."/>
            <person name="Halim A."/>
            <person name="Hossen Q.M.M."/>
            <person name="Hossain M.Z."/>
            <person name="Ahmed R."/>
            <person name="Khan M.M."/>
            <person name="Islam R."/>
            <person name="Rashid M.M."/>
            <person name="Khan S.A."/>
            <person name="Rahman M.S."/>
            <person name="Alam M."/>
        </authorList>
    </citation>
    <scope>NUCLEOTIDE SEQUENCE [LARGE SCALE GENOMIC DNA]</scope>
    <source>
        <strain evidence="10">cv. CVL-1</strain>
        <tissue evidence="9">Whole seedling</tissue>
    </source>
</reference>
<dbReference type="PANTHER" id="PTHR35046:SF9">
    <property type="entry name" value="RNA-DIRECTED DNA POLYMERASE"/>
    <property type="match status" value="1"/>
</dbReference>
<keyword evidence="3" id="KW-0548">Nucleotidyltransferase</keyword>
<dbReference type="CDD" id="cd00303">
    <property type="entry name" value="retropepsin_like"/>
    <property type="match status" value="1"/>
</dbReference>
<keyword evidence="2" id="KW-0808">Transferase</keyword>
<keyword evidence="7" id="KW-0695">RNA-directed DNA polymerase</keyword>
<evidence type="ECO:0000256" key="3">
    <source>
        <dbReference type="ARBA" id="ARBA00022695"/>
    </source>
</evidence>
<dbReference type="Gramene" id="OMO59386">
    <property type="protein sequence ID" value="OMO59386"/>
    <property type="gene ID" value="CCACVL1_24867"/>
</dbReference>
<dbReference type="CDD" id="cd09274">
    <property type="entry name" value="RNase_HI_RT_Ty3"/>
    <property type="match status" value="1"/>
</dbReference>
<keyword evidence="10" id="KW-1185">Reference proteome</keyword>
<dbReference type="Gene3D" id="3.30.70.270">
    <property type="match status" value="2"/>
</dbReference>
<keyword evidence="6" id="KW-0378">Hydrolase</keyword>
<dbReference type="InterPro" id="IPR021109">
    <property type="entry name" value="Peptidase_aspartic_dom_sf"/>
</dbReference>
<dbReference type="AlphaFoldDB" id="A0A1R3GMV4"/>
<dbReference type="InterPro" id="IPR041373">
    <property type="entry name" value="RT_RNaseH"/>
</dbReference>
<dbReference type="InterPro" id="IPR043128">
    <property type="entry name" value="Rev_trsase/Diguanyl_cyclase"/>
</dbReference>
<dbReference type="EC" id="2.7.7.49" evidence="1"/>
<proteinExistence type="predicted"/>
<dbReference type="InterPro" id="IPR025322">
    <property type="entry name" value="PADRE_dom"/>
</dbReference>
<dbReference type="Gene3D" id="2.40.70.10">
    <property type="entry name" value="Acid Proteases"/>
    <property type="match status" value="1"/>
</dbReference>
<evidence type="ECO:0000259" key="8">
    <source>
        <dbReference type="Pfam" id="PF17917"/>
    </source>
</evidence>
<evidence type="ECO:0000256" key="6">
    <source>
        <dbReference type="ARBA" id="ARBA00022801"/>
    </source>
</evidence>
<evidence type="ECO:0000313" key="10">
    <source>
        <dbReference type="Proteomes" id="UP000188268"/>
    </source>
</evidence>